<gene>
    <name evidence="1" type="ORF">SAMN05216353_13421</name>
</gene>
<dbReference type="Pfam" id="PF13602">
    <property type="entry name" value="ADH_zinc_N_2"/>
    <property type="match status" value="1"/>
</dbReference>
<dbReference type="Gene3D" id="3.90.180.10">
    <property type="entry name" value="Medium-chain alcohol dehydrogenases, catalytic domain"/>
    <property type="match status" value="1"/>
</dbReference>
<evidence type="ECO:0000313" key="1">
    <source>
        <dbReference type="EMBL" id="SFG31833.1"/>
    </source>
</evidence>
<keyword evidence="2" id="KW-1185">Reference proteome</keyword>
<dbReference type="EMBL" id="FOOG01000034">
    <property type="protein sequence ID" value="SFG31833.1"/>
    <property type="molecule type" value="Genomic_DNA"/>
</dbReference>
<name>A0A1I2QVY2_9BACI</name>
<reference evidence="2" key="1">
    <citation type="submission" date="2016-10" db="EMBL/GenBank/DDBJ databases">
        <authorList>
            <person name="Varghese N."/>
            <person name="Submissions S."/>
        </authorList>
    </citation>
    <scope>NUCLEOTIDE SEQUENCE [LARGE SCALE GENOMIC DNA]</scope>
    <source>
        <strain evidence="2">FP5</strain>
    </source>
</reference>
<accession>A0A1I2QVY2</accession>
<dbReference type="Proteomes" id="UP000198897">
    <property type="component" value="Unassembled WGS sequence"/>
</dbReference>
<organism evidence="1 2">
    <name type="scientific">Halobacillus alkaliphilus</name>
    <dbReference type="NCBI Taxonomy" id="396056"/>
    <lineage>
        <taxon>Bacteria</taxon>
        <taxon>Bacillati</taxon>
        <taxon>Bacillota</taxon>
        <taxon>Bacilli</taxon>
        <taxon>Bacillales</taxon>
        <taxon>Bacillaceae</taxon>
        <taxon>Halobacillus</taxon>
    </lineage>
</organism>
<dbReference type="AlphaFoldDB" id="A0A1I2QVY2"/>
<sequence>MVPTPSNLFPMAWTKLIGQKKAKFAATGLRATSKKVKDLVFMNELIEHGKYVSVIDRHYPLEQIREAHSYVEKGHKKGNVVITL</sequence>
<evidence type="ECO:0000313" key="2">
    <source>
        <dbReference type="Proteomes" id="UP000198897"/>
    </source>
</evidence>
<protein>
    <submittedName>
        <fullName evidence="1">Zinc-binding dehydrogenase</fullName>
    </submittedName>
</protein>
<proteinExistence type="predicted"/>